<evidence type="ECO:0000256" key="1">
    <source>
        <dbReference type="SAM" id="SignalP"/>
    </source>
</evidence>
<evidence type="ECO:0008006" key="4">
    <source>
        <dbReference type="Google" id="ProtNLM"/>
    </source>
</evidence>
<reference evidence="2 3" key="1">
    <citation type="submission" date="2018-10" db="EMBL/GenBank/DDBJ databases">
        <title>Genome Sequence of Cohnella sp.</title>
        <authorList>
            <person name="Srinivasan S."/>
            <person name="Kim M.K."/>
        </authorList>
    </citation>
    <scope>NUCLEOTIDE SEQUENCE [LARGE SCALE GENOMIC DNA]</scope>
    <source>
        <strain evidence="2 3">18JY8-7</strain>
    </source>
</reference>
<protein>
    <recommendedName>
        <fullName evidence="4">Lipocalin-like domain-containing protein</fullName>
    </recommendedName>
</protein>
<dbReference type="EMBL" id="CP033433">
    <property type="protein sequence ID" value="AYQ72070.1"/>
    <property type="molecule type" value="Genomic_DNA"/>
</dbReference>
<dbReference type="AlphaFoldDB" id="A0A3G3JV04"/>
<accession>A0A3G3JV04</accession>
<keyword evidence="3" id="KW-1185">Reference proteome</keyword>
<name>A0A3G3JV04_9BACL</name>
<gene>
    <name evidence="2" type="ORF">EAV92_05485</name>
</gene>
<feature type="chain" id="PRO_5018163583" description="Lipocalin-like domain-containing protein" evidence="1">
    <location>
        <begin position="26"/>
        <end position="133"/>
    </location>
</feature>
<feature type="signal peptide" evidence="1">
    <location>
        <begin position="1"/>
        <end position="25"/>
    </location>
</feature>
<dbReference type="PROSITE" id="PS51257">
    <property type="entry name" value="PROKAR_LIPOPROTEIN"/>
    <property type="match status" value="1"/>
</dbReference>
<evidence type="ECO:0000313" key="2">
    <source>
        <dbReference type="EMBL" id="AYQ72070.1"/>
    </source>
</evidence>
<dbReference type="Proteomes" id="UP000269097">
    <property type="component" value="Chromosome"/>
</dbReference>
<keyword evidence="1" id="KW-0732">Signal</keyword>
<proteinExistence type="predicted"/>
<dbReference type="KEGG" id="coh:EAV92_05485"/>
<organism evidence="2 3">
    <name type="scientific">Cohnella candidum</name>
    <dbReference type="NCBI Taxonomy" id="2674991"/>
    <lineage>
        <taxon>Bacteria</taxon>
        <taxon>Bacillati</taxon>
        <taxon>Bacillota</taxon>
        <taxon>Bacilli</taxon>
        <taxon>Bacillales</taxon>
        <taxon>Paenibacillaceae</taxon>
        <taxon>Cohnella</taxon>
    </lineage>
</organism>
<dbReference type="RefSeq" id="WP_123040130.1">
    <property type="nucleotide sequence ID" value="NZ_CP033433.1"/>
</dbReference>
<evidence type="ECO:0000313" key="3">
    <source>
        <dbReference type="Proteomes" id="UP000269097"/>
    </source>
</evidence>
<sequence>MKRALTGIVLAVVLLLAAGCRTSHESDDQFLQRFMGTWKYEENGETYTLDLKDNVETVGVYQSETLSRGEFKIDELNRDVPYIVIHGFSEDLTAAQPGSKTEYYSKLTLTENDSKLLYVYDYKREKIESVWHR</sequence>